<dbReference type="eggNOG" id="COG0860">
    <property type="taxonomic scope" value="Bacteria"/>
</dbReference>
<feature type="domain" description="MurNAc-LAA" evidence="2">
    <location>
        <begin position="190"/>
        <end position="339"/>
    </location>
</feature>
<gene>
    <name evidence="3" type="ordered locus">Ilyop_1672</name>
</gene>
<dbReference type="HOGENOM" id="CLU_014322_2_0_0"/>
<evidence type="ECO:0000256" key="1">
    <source>
        <dbReference type="ARBA" id="ARBA00022801"/>
    </source>
</evidence>
<keyword evidence="4" id="KW-1185">Reference proteome</keyword>
<dbReference type="GO" id="GO:0008745">
    <property type="term" value="F:N-acetylmuramoyl-L-alanine amidase activity"/>
    <property type="evidence" value="ECO:0007669"/>
    <property type="project" value="UniProtKB-EC"/>
</dbReference>
<dbReference type="AlphaFoldDB" id="E3HA38"/>
<evidence type="ECO:0000259" key="2">
    <source>
        <dbReference type="SMART" id="SM00646"/>
    </source>
</evidence>
<dbReference type="EMBL" id="CP002281">
    <property type="protein sequence ID" value="ADO83443.1"/>
    <property type="molecule type" value="Genomic_DNA"/>
</dbReference>
<dbReference type="InterPro" id="IPR002508">
    <property type="entry name" value="MurNAc-LAA_cat"/>
</dbReference>
<reference evidence="3 4" key="1">
    <citation type="journal article" date="2010" name="Stand. Genomic Sci.">
        <title>Complete genome sequence of Ilyobacter polytropus type strain (CuHbu1).</title>
        <authorList>
            <person name="Sikorski J."/>
            <person name="Chertkov O."/>
            <person name="Lapidus A."/>
            <person name="Nolan M."/>
            <person name="Lucas S."/>
            <person name="Del Rio T.G."/>
            <person name="Tice H."/>
            <person name="Cheng J.F."/>
            <person name="Tapia R."/>
            <person name="Han C."/>
            <person name="Goodwin L."/>
            <person name="Pitluck S."/>
            <person name="Liolios K."/>
            <person name="Ivanova N."/>
            <person name="Mavromatis K."/>
            <person name="Mikhailova N."/>
            <person name="Pati A."/>
            <person name="Chen A."/>
            <person name="Palaniappan K."/>
            <person name="Land M."/>
            <person name="Hauser L."/>
            <person name="Chang Y.J."/>
            <person name="Jeffries C.D."/>
            <person name="Brambilla E."/>
            <person name="Yasawong M."/>
            <person name="Rohde M."/>
            <person name="Pukall R."/>
            <person name="Spring S."/>
            <person name="Goker M."/>
            <person name="Woyke T."/>
            <person name="Bristow J."/>
            <person name="Eisen J.A."/>
            <person name="Markowitz V."/>
            <person name="Hugenholtz P."/>
            <person name="Kyrpides N.C."/>
            <person name="Klenk H.P."/>
        </authorList>
    </citation>
    <scope>NUCLEOTIDE SEQUENCE [LARGE SCALE GENOMIC DNA]</scope>
    <source>
        <strain evidence="4">ATCC 51220 / DSM 2926 / LMG 16218 / CuHBu1</strain>
    </source>
</reference>
<name>E3HA38_ILYPC</name>
<evidence type="ECO:0000313" key="3">
    <source>
        <dbReference type="EMBL" id="ADO83443.1"/>
    </source>
</evidence>
<evidence type="ECO:0000313" key="4">
    <source>
        <dbReference type="Proteomes" id="UP000006875"/>
    </source>
</evidence>
<dbReference type="GO" id="GO:0009253">
    <property type="term" value="P:peptidoglycan catabolic process"/>
    <property type="evidence" value="ECO:0007669"/>
    <property type="project" value="InterPro"/>
</dbReference>
<dbReference type="SMART" id="SM00646">
    <property type="entry name" value="Ami_3"/>
    <property type="match status" value="1"/>
</dbReference>
<organism evidence="3 4">
    <name type="scientific">Ilyobacter polytropus (strain ATCC 51220 / DSM 2926 / LMG 16218 / CuHBu1)</name>
    <dbReference type="NCBI Taxonomy" id="572544"/>
    <lineage>
        <taxon>Bacteria</taxon>
        <taxon>Fusobacteriati</taxon>
        <taxon>Fusobacteriota</taxon>
        <taxon>Fusobacteriia</taxon>
        <taxon>Fusobacteriales</taxon>
        <taxon>Fusobacteriaceae</taxon>
        <taxon>Ilyobacter</taxon>
    </lineage>
</organism>
<protein>
    <submittedName>
        <fullName evidence="3">N-acetylmuramoyl-L-alanine amidase</fullName>
        <ecNumber evidence="3">3.5.1.28</ecNumber>
    </submittedName>
</protein>
<dbReference type="PANTHER" id="PTHR30404:SF0">
    <property type="entry name" value="N-ACETYLMURAMOYL-L-ALANINE AMIDASE AMIC"/>
    <property type="match status" value="1"/>
</dbReference>
<dbReference type="GO" id="GO:0030288">
    <property type="term" value="C:outer membrane-bounded periplasmic space"/>
    <property type="evidence" value="ECO:0007669"/>
    <property type="project" value="TreeGrafter"/>
</dbReference>
<sequence>MKRHLVFLLTILLYTLSFSQLINLKGIRFNGNPPQMVIDVDGAIKPRFSIDYDEASRLLFIELPGTEAGDNFKSRVLNGNYIEKVSVVKYSNSTGVFAFLNKNVNFKTSYRTDPVRVVMDFSGKVNKKEYTIVIDAGHGGKDPGAVGFNKYHEKDIVFSVANYLRNELLRDFNVIMTRSTDNFVSLAQRPRKGNNSKGDMFISIHANADKSGKGSGFEAFYFSKKSSPYAERVASFENSFGAKYGEDSGDIAQIMGELAYKKNQEESIKLGENLASTYSKKLKMKNRGVHGANFAVLRGFDGPGVLLELGFISNKYDVWKLKQSKYQRLMAKDIADNIRKYFY</sequence>
<dbReference type="KEGG" id="ipo:Ilyop_1672"/>
<proteinExistence type="predicted"/>
<dbReference type="SUPFAM" id="SSF53187">
    <property type="entry name" value="Zn-dependent exopeptidases"/>
    <property type="match status" value="1"/>
</dbReference>
<dbReference type="CDD" id="cd02696">
    <property type="entry name" value="MurNAc-LAA"/>
    <property type="match status" value="1"/>
</dbReference>
<keyword evidence="1 3" id="KW-0378">Hydrolase</keyword>
<dbReference type="Proteomes" id="UP000006875">
    <property type="component" value="Chromosome"/>
</dbReference>
<dbReference type="FunFam" id="3.40.630.40:FF:000005">
    <property type="entry name" value="N-acetylmuramoyl-L-alanine amidase (AmiA)"/>
    <property type="match status" value="1"/>
</dbReference>
<dbReference type="STRING" id="572544.Ilyop_1672"/>
<dbReference type="Gene3D" id="3.40.630.40">
    <property type="entry name" value="Zn-dependent exopeptidases"/>
    <property type="match status" value="1"/>
</dbReference>
<dbReference type="OrthoDB" id="9772024at2"/>
<dbReference type="PANTHER" id="PTHR30404">
    <property type="entry name" value="N-ACETYLMURAMOYL-L-ALANINE AMIDASE"/>
    <property type="match status" value="1"/>
</dbReference>
<accession>E3HA38</accession>
<dbReference type="Pfam" id="PF01520">
    <property type="entry name" value="Amidase_3"/>
    <property type="match status" value="1"/>
</dbReference>
<dbReference type="EC" id="3.5.1.28" evidence="3"/>
<dbReference type="InterPro" id="IPR050695">
    <property type="entry name" value="N-acetylmuramoyl_amidase_3"/>
</dbReference>